<gene>
    <name evidence="1" type="ORF">SAMN05444380_1198</name>
</gene>
<dbReference type="AlphaFoldDB" id="A0A1I2DHF1"/>
<reference evidence="1 2" key="1">
    <citation type="submission" date="2016-10" db="EMBL/GenBank/DDBJ databases">
        <authorList>
            <person name="de Groot N.N."/>
        </authorList>
    </citation>
    <scope>NUCLEOTIDE SEQUENCE [LARGE SCALE GENOMIC DNA]</scope>
    <source>
        <strain evidence="1 2">DSM 19012</strain>
    </source>
</reference>
<accession>A0A1I2DHF1</accession>
<organism evidence="1 2">
    <name type="scientific">Thermophagus xiamenensis</name>
    <dbReference type="NCBI Taxonomy" id="385682"/>
    <lineage>
        <taxon>Bacteria</taxon>
        <taxon>Pseudomonadati</taxon>
        <taxon>Bacteroidota</taxon>
        <taxon>Bacteroidia</taxon>
        <taxon>Marinilabiliales</taxon>
        <taxon>Marinilabiliaceae</taxon>
        <taxon>Thermophagus</taxon>
    </lineage>
</organism>
<dbReference type="OrthoDB" id="596512at2"/>
<dbReference type="InterPro" id="IPR038636">
    <property type="entry name" value="Wzi_sf"/>
</dbReference>
<dbReference type="STRING" id="385682.SAMN05444380_1198"/>
<name>A0A1I2DHF1_9BACT</name>
<dbReference type="Proteomes" id="UP000181976">
    <property type="component" value="Unassembled WGS sequence"/>
</dbReference>
<evidence type="ECO:0000313" key="1">
    <source>
        <dbReference type="EMBL" id="SFE79944.1"/>
    </source>
</evidence>
<dbReference type="RefSeq" id="WP_010527498.1">
    <property type="nucleotide sequence ID" value="NZ_AFSL01000053.1"/>
</dbReference>
<proteinExistence type="predicted"/>
<dbReference type="Gene3D" id="2.40.160.130">
    <property type="entry name" value="Capsule assembly protein Wzi"/>
    <property type="match status" value="1"/>
</dbReference>
<keyword evidence="2" id="KW-1185">Reference proteome</keyword>
<dbReference type="eggNOG" id="ENOG502Z7NG">
    <property type="taxonomic scope" value="Bacteria"/>
</dbReference>
<sequence>MLINHLYRFLSVFYLIFFLSGIKAISQNNFSASGNISAETIIYDGELPPLWAVALNEGRWHNYSGSQSILYAGAILQWNNSRNLLIEAGIEGDHSSGYNETYLHTGTIKAAWKNWKLSAGKHTFDPIFIDKNQGSGSYLYGNNYRPIPRITLELTNFSPVPFTNGLLETRGGISQGWLKNQQYGGDVLLHEKYAYLRFNIKKWKPYIGLNHSAMMGGNRSDGSSIPVDFWATFFGEGSDKIGGGEATNAAGAHMGLYDFGTYLQTSKGQFHFYYQIPFGDGSGSLFWHGNTDHVLGIDWKPLNISWLKNLTFEWIQTTYQSGNGMPDPGLPGEMTESGYYLHYSKLSQQQIDQLIEENKELLTQDELNKTTWTSEEIKNLLKKVINHGNDFGGRDGYMNNGMYPSGWSYNGHIMGSPFNLTEQQIETAYPNINFQHPVKIKNDRFKALHLGAAGNIGTQIKWQTKISWTRNFGTYFEQYPGRYTWVEAENYWFKGGRDQWYTFLQWNWCPKKWKQANIHIAFAYDGGDIYQSTGLKAGFNFNF</sequence>
<dbReference type="EMBL" id="FONA01000019">
    <property type="protein sequence ID" value="SFE79944.1"/>
    <property type="molecule type" value="Genomic_DNA"/>
</dbReference>
<dbReference type="InParanoid" id="A0A1I2DHF1"/>
<evidence type="ECO:0000313" key="2">
    <source>
        <dbReference type="Proteomes" id="UP000181976"/>
    </source>
</evidence>
<protein>
    <submittedName>
        <fullName evidence="1">Capsule assembly protein Wzi</fullName>
    </submittedName>
</protein>